<dbReference type="InterPro" id="IPR031100">
    <property type="entry name" value="LOG_fam"/>
</dbReference>
<reference evidence="1 2" key="1">
    <citation type="submission" date="2016-07" db="EMBL/GenBank/DDBJ databases">
        <title>Pervasive Adenine N6-methylation of Active Genes in Fungi.</title>
        <authorList>
            <consortium name="DOE Joint Genome Institute"/>
            <person name="Mondo S.J."/>
            <person name="Dannebaum R.O."/>
            <person name="Kuo R.C."/>
            <person name="Labutti K."/>
            <person name="Haridas S."/>
            <person name="Kuo A."/>
            <person name="Salamov A."/>
            <person name="Ahrendt S.R."/>
            <person name="Lipzen A."/>
            <person name="Sullivan W."/>
            <person name="Andreopoulos W.B."/>
            <person name="Clum A."/>
            <person name="Lindquist E."/>
            <person name="Daum C."/>
            <person name="Ramamoorthy G.K."/>
            <person name="Gryganskyi A."/>
            <person name="Culley D."/>
            <person name="Magnuson J.K."/>
            <person name="James T.Y."/>
            <person name="O'Malley M.A."/>
            <person name="Stajich J.E."/>
            <person name="Spatafora J.W."/>
            <person name="Visel A."/>
            <person name="Grigoriev I.V."/>
        </authorList>
    </citation>
    <scope>NUCLEOTIDE SEQUENCE [LARGE SCALE GENOMIC DNA]</scope>
    <source>
        <strain evidence="1 2">JEL800</strain>
    </source>
</reference>
<evidence type="ECO:0000313" key="1">
    <source>
        <dbReference type="EMBL" id="ORY47745.1"/>
    </source>
</evidence>
<dbReference type="NCBIfam" id="TIGR00730">
    <property type="entry name" value="Rossman fold protein, TIGR00730 family"/>
    <property type="match status" value="1"/>
</dbReference>
<dbReference type="EMBL" id="MCGO01000013">
    <property type="protein sequence ID" value="ORY47745.1"/>
    <property type="molecule type" value="Genomic_DNA"/>
</dbReference>
<dbReference type="GO" id="GO:0016799">
    <property type="term" value="F:hydrolase activity, hydrolyzing N-glycosyl compounds"/>
    <property type="evidence" value="ECO:0007669"/>
    <property type="project" value="TreeGrafter"/>
</dbReference>
<dbReference type="GO" id="GO:0005829">
    <property type="term" value="C:cytosol"/>
    <property type="evidence" value="ECO:0007669"/>
    <property type="project" value="TreeGrafter"/>
</dbReference>
<name>A0A1Y2CN28_9FUNG</name>
<dbReference type="STRING" id="329046.A0A1Y2CN28"/>
<protein>
    <recommendedName>
        <fullName evidence="3">Cytokinin riboside 5'-monophosphate phosphoribohydrolase</fullName>
    </recommendedName>
</protein>
<dbReference type="InterPro" id="IPR005269">
    <property type="entry name" value="LOG"/>
</dbReference>
<keyword evidence="2" id="KW-1185">Reference proteome</keyword>
<dbReference type="GO" id="GO:0009691">
    <property type="term" value="P:cytokinin biosynthetic process"/>
    <property type="evidence" value="ECO:0007669"/>
    <property type="project" value="InterPro"/>
</dbReference>
<evidence type="ECO:0008006" key="3">
    <source>
        <dbReference type="Google" id="ProtNLM"/>
    </source>
</evidence>
<dbReference type="PANTHER" id="PTHR31223:SF70">
    <property type="entry name" value="LOG FAMILY PROTEIN YJL055W"/>
    <property type="match status" value="1"/>
</dbReference>
<dbReference type="SUPFAM" id="SSF102405">
    <property type="entry name" value="MCP/YpsA-like"/>
    <property type="match status" value="1"/>
</dbReference>
<dbReference type="Gene3D" id="3.40.50.450">
    <property type="match status" value="1"/>
</dbReference>
<dbReference type="OrthoDB" id="414463at2759"/>
<comment type="caution">
    <text evidence="1">The sequence shown here is derived from an EMBL/GenBank/DDBJ whole genome shotgun (WGS) entry which is preliminary data.</text>
</comment>
<dbReference type="AlphaFoldDB" id="A0A1Y2CN28"/>
<sequence>MPIHNVCVFCGSSPGKSPVYIEAAKSLSELLVSKDIGIVYGGGSLGLMGAIATTAIEKGGRVIGIIPSAMASGMEKPGFSLPGETIIVKDMHSRKALMNEKSDAFIALPGGIGTFEEVLEAMTWSQLSIHTKPIVILNTNGFYEPLKGLIENAIQEGFFKEGNRGLAVFCNTVEEVLDALVSYQPPSARIPITWGKDGAI</sequence>
<dbReference type="Pfam" id="PF03641">
    <property type="entry name" value="Lysine_decarbox"/>
    <property type="match status" value="1"/>
</dbReference>
<evidence type="ECO:0000313" key="2">
    <source>
        <dbReference type="Proteomes" id="UP000193642"/>
    </source>
</evidence>
<dbReference type="PANTHER" id="PTHR31223">
    <property type="entry name" value="LOG FAMILY PROTEIN YJL055W"/>
    <property type="match status" value="1"/>
</dbReference>
<proteinExistence type="predicted"/>
<dbReference type="Proteomes" id="UP000193642">
    <property type="component" value="Unassembled WGS sequence"/>
</dbReference>
<gene>
    <name evidence="1" type="ORF">BCR33DRAFT_848456</name>
</gene>
<accession>A0A1Y2CN28</accession>
<organism evidence="1 2">
    <name type="scientific">Rhizoclosmatium globosum</name>
    <dbReference type="NCBI Taxonomy" id="329046"/>
    <lineage>
        <taxon>Eukaryota</taxon>
        <taxon>Fungi</taxon>
        <taxon>Fungi incertae sedis</taxon>
        <taxon>Chytridiomycota</taxon>
        <taxon>Chytridiomycota incertae sedis</taxon>
        <taxon>Chytridiomycetes</taxon>
        <taxon>Chytridiales</taxon>
        <taxon>Chytriomycetaceae</taxon>
        <taxon>Rhizoclosmatium</taxon>
    </lineage>
</organism>